<gene>
    <name evidence="1" type="ORF">BCON_0111g00040</name>
</gene>
<organism evidence="1 2">
    <name type="scientific">Botryotinia convoluta</name>
    <dbReference type="NCBI Taxonomy" id="54673"/>
    <lineage>
        <taxon>Eukaryota</taxon>
        <taxon>Fungi</taxon>
        <taxon>Dikarya</taxon>
        <taxon>Ascomycota</taxon>
        <taxon>Pezizomycotina</taxon>
        <taxon>Leotiomycetes</taxon>
        <taxon>Helotiales</taxon>
        <taxon>Sclerotiniaceae</taxon>
        <taxon>Botryotinia</taxon>
    </lineage>
</organism>
<dbReference type="InterPro" id="IPR011990">
    <property type="entry name" value="TPR-like_helical_dom_sf"/>
</dbReference>
<dbReference type="Gene3D" id="1.25.40.10">
    <property type="entry name" value="Tetratricopeptide repeat domain"/>
    <property type="match status" value="1"/>
</dbReference>
<evidence type="ECO:0008006" key="3">
    <source>
        <dbReference type="Google" id="ProtNLM"/>
    </source>
</evidence>
<dbReference type="OrthoDB" id="3551146at2759"/>
<accession>A0A4Z1HYK0</accession>
<dbReference type="EMBL" id="PQXN01000111">
    <property type="protein sequence ID" value="TGO54161.1"/>
    <property type="molecule type" value="Genomic_DNA"/>
</dbReference>
<reference evidence="1 2" key="1">
    <citation type="submission" date="2017-12" db="EMBL/GenBank/DDBJ databases">
        <title>Comparative genomics of Botrytis spp.</title>
        <authorList>
            <person name="Valero-Jimenez C.A."/>
            <person name="Tapia P."/>
            <person name="Veloso J."/>
            <person name="Silva-Moreno E."/>
            <person name="Staats M."/>
            <person name="Valdes J.H."/>
            <person name="Van Kan J.A.L."/>
        </authorList>
    </citation>
    <scope>NUCLEOTIDE SEQUENCE [LARGE SCALE GENOMIC DNA]</scope>
    <source>
        <strain evidence="1 2">MUCL11595</strain>
    </source>
</reference>
<protein>
    <recommendedName>
        <fullName evidence="3">MalT-like TPR region domain-containing protein</fullName>
    </recommendedName>
</protein>
<name>A0A4Z1HYK0_9HELO</name>
<proteinExistence type="predicted"/>
<keyword evidence="2" id="KW-1185">Reference proteome</keyword>
<sequence length="608" mass="69343">MADSIIGKFVDEVGIVSLPALVHYDITKYLPQSDFGLIIITGRHPAANDLGYPIPIGDLLEEEAMNLLFHRTNRERTHANIEDARMICCHLSCLALAVDQAGAYIKSTGIDLSLFIEHFNDQQENIMAWSPPLKNYKRLDSAAPDHEIAFTVSTTWELSCNRISGSKEIIEAKRHFLLLSAFFTGNCIGESIFRQFFKKNSQRPSWINMFQDHETLKWNSSAFLAVITELRGLSLFQSNSVSSRGVVYSFHPMTRKWALYRQSRIESYLPYHSDHLFLITFVPEQIESCFLNCEKFVSGLQALGTFRHRKIGYIMALFFTLRGKFDESELLFKRIVLSAMRDDQILWLESVCGLSAVLTKSSRFQEVIELLTEALDSLPGPPFGTQCECRLLCFLALVYQETADSVPGESGKLYEACTLLEKVLAINKKEFGKNSLKYRQNLTILASLYSDIPGFMDLAQNSVVETLDLLNKQKMMMGSESQRLGIAHYADKVLVSIICKKKDYDNAEVIQTDIFSRYITELGENNFETMLAKLKLSVIWKFQGRHRNALDSQRELLRQIEQHFGGEYLLETCIGKELCYTLRKIGREVQANEVRKEYHLQTDAPAPD</sequence>
<evidence type="ECO:0000313" key="2">
    <source>
        <dbReference type="Proteomes" id="UP000297527"/>
    </source>
</evidence>
<dbReference type="Proteomes" id="UP000297527">
    <property type="component" value="Unassembled WGS sequence"/>
</dbReference>
<evidence type="ECO:0000313" key="1">
    <source>
        <dbReference type="EMBL" id="TGO54161.1"/>
    </source>
</evidence>
<dbReference type="AlphaFoldDB" id="A0A4Z1HYK0"/>
<comment type="caution">
    <text evidence="1">The sequence shown here is derived from an EMBL/GenBank/DDBJ whole genome shotgun (WGS) entry which is preliminary data.</text>
</comment>